<accession>A0A833W2P5</accession>
<keyword evidence="3" id="KW-1185">Reference proteome</keyword>
<gene>
    <name evidence="2" type="ORF">E2986_03293</name>
</gene>
<evidence type="ECO:0000313" key="3">
    <source>
        <dbReference type="Proteomes" id="UP000655588"/>
    </source>
</evidence>
<organism evidence="2 3">
    <name type="scientific">Frieseomelitta varia</name>
    <dbReference type="NCBI Taxonomy" id="561572"/>
    <lineage>
        <taxon>Eukaryota</taxon>
        <taxon>Metazoa</taxon>
        <taxon>Ecdysozoa</taxon>
        <taxon>Arthropoda</taxon>
        <taxon>Hexapoda</taxon>
        <taxon>Insecta</taxon>
        <taxon>Pterygota</taxon>
        <taxon>Neoptera</taxon>
        <taxon>Endopterygota</taxon>
        <taxon>Hymenoptera</taxon>
        <taxon>Apocrita</taxon>
        <taxon>Aculeata</taxon>
        <taxon>Apoidea</taxon>
        <taxon>Anthophila</taxon>
        <taxon>Apidae</taxon>
        <taxon>Frieseomelitta</taxon>
    </lineage>
</organism>
<dbReference type="AlphaFoldDB" id="A0A833W2P5"/>
<name>A0A833W2P5_9HYME</name>
<dbReference type="Proteomes" id="UP000655588">
    <property type="component" value="Unassembled WGS sequence"/>
</dbReference>
<sequence>MNVLEPNIVAVLVVAYHQGYIFIICGIIGAQNSLSDRSNYDDFVQRDQNLTIFLQFLVVGY</sequence>
<feature type="transmembrane region" description="Helical" evidence="1">
    <location>
        <begin position="6"/>
        <end position="30"/>
    </location>
</feature>
<keyword evidence="1" id="KW-0812">Transmembrane</keyword>
<keyword evidence="1" id="KW-1133">Transmembrane helix</keyword>
<reference evidence="2" key="1">
    <citation type="submission" date="2019-11" db="EMBL/GenBank/DDBJ databases">
        <title>The nuclear and mitochondrial genomes of Frieseomelitta varia - a highly eusocial stingless bee (Meliponini) with a permanently sterile worker caste.</title>
        <authorList>
            <person name="Freitas F.C.P."/>
            <person name="Lourenco A.P."/>
            <person name="Nunes F.M.F."/>
            <person name="Paschoal A.R."/>
            <person name="Abreu F.C.P."/>
            <person name="Barbin F.O."/>
            <person name="Bataglia L."/>
            <person name="Cardoso-Junior C.A.M."/>
            <person name="Cervoni M.S."/>
            <person name="Silva S.R."/>
            <person name="Dalarmi F."/>
            <person name="Del Lama M.A."/>
            <person name="Depintor T.S."/>
            <person name="Ferreira K.M."/>
            <person name="Goria P.S."/>
            <person name="Jaskot M.C."/>
            <person name="Lago D.C."/>
            <person name="Luna-Lucena D."/>
            <person name="Moda L.M."/>
            <person name="Nascimento L."/>
            <person name="Pedrino M."/>
            <person name="Rabico F.O."/>
            <person name="Sanches F.C."/>
            <person name="Santos D.E."/>
            <person name="Santos C.G."/>
            <person name="Vieira J."/>
            <person name="Lopes T.F."/>
            <person name="Barchuk A.R."/>
            <person name="Hartfelder K."/>
            <person name="Simoes Z.L.P."/>
            <person name="Bitondi M.M.G."/>
            <person name="Pinheiro D.G."/>
        </authorList>
    </citation>
    <scope>NUCLEOTIDE SEQUENCE</scope>
    <source>
        <strain evidence="2">USP_RPSP 00005682</strain>
        <tissue evidence="2">Whole individual</tissue>
    </source>
</reference>
<proteinExistence type="predicted"/>
<evidence type="ECO:0000313" key="2">
    <source>
        <dbReference type="EMBL" id="KAF3430619.1"/>
    </source>
</evidence>
<protein>
    <submittedName>
        <fullName evidence="2">Uncharacterized protein</fullName>
    </submittedName>
</protein>
<dbReference type="EMBL" id="WNWW01000034">
    <property type="protein sequence ID" value="KAF3430619.1"/>
    <property type="molecule type" value="Genomic_DNA"/>
</dbReference>
<evidence type="ECO:0000256" key="1">
    <source>
        <dbReference type="SAM" id="Phobius"/>
    </source>
</evidence>
<comment type="caution">
    <text evidence="2">The sequence shown here is derived from an EMBL/GenBank/DDBJ whole genome shotgun (WGS) entry which is preliminary data.</text>
</comment>
<keyword evidence="1" id="KW-0472">Membrane</keyword>